<keyword evidence="9" id="KW-0677">Repeat</keyword>
<dbReference type="EC" id="2.3.1.30" evidence="4"/>
<organism evidence="13">
    <name type="scientific">uncultured spirochete</name>
    <dbReference type="NCBI Taxonomy" id="156406"/>
    <lineage>
        <taxon>Bacteria</taxon>
        <taxon>Pseudomonadati</taxon>
        <taxon>Spirochaetota</taxon>
        <taxon>Spirochaetia</taxon>
        <taxon>Spirochaetales</taxon>
        <taxon>environmental samples</taxon>
    </lineage>
</organism>
<evidence type="ECO:0000256" key="7">
    <source>
        <dbReference type="ARBA" id="ARBA00022605"/>
    </source>
</evidence>
<dbReference type="InterPro" id="IPR053376">
    <property type="entry name" value="Serine_acetyltransferase"/>
</dbReference>
<dbReference type="CDD" id="cd03354">
    <property type="entry name" value="LbH_SAT"/>
    <property type="match status" value="1"/>
</dbReference>
<gene>
    <name evidence="13" type="primary">cysE</name>
    <name evidence="13" type="ORF">SPIROBIBN47_100038</name>
</gene>
<evidence type="ECO:0000256" key="12">
    <source>
        <dbReference type="ARBA" id="ARBA00049486"/>
    </source>
</evidence>
<dbReference type="FunFam" id="1.10.3130.10:FF:000003">
    <property type="entry name" value="Serine acetyltransferase"/>
    <property type="match status" value="1"/>
</dbReference>
<dbReference type="PROSITE" id="PS00101">
    <property type="entry name" value="HEXAPEP_TRANSFERASES"/>
    <property type="match status" value="1"/>
</dbReference>
<dbReference type="NCBIfam" id="TIGR01172">
    <property type="entry name" value="cysE"/>
    <property type="match status" value="1"/>
</dbReference>
<evidence type="ECO:0000256" key="10">
    <source>
        <dbReference type="ARBA" id="ARBA00023192"/>
    </source>
</evidence>
<comment type="pathway">
    <text evidence="2">Amino-acid biosynthesis; L-cysteine biosynthesis; L-cysteine from L-serine: step 1/2.</text>
</comment>
<comment type="catalytic activity">
    <reaction evidence="12">
        <text>L-serine + acetyl-CoA = O-acetyl-L-serine + CoA</text>
        <dbReference type="Rhea" id="RHEA:24560"/>
        <dbReference type="ChEBI" id="CHEBI:33384"/>
        <dbReference type="ChEBI" id="CHEBI:57287"/>
        <dbReference type="ChEBI" id="CHEBI:57288"/>
        <dbReference type="ChEBI" id="CHEBI:58340"/>
        <dbReference type="EC" id="2.3.1.30"/>
    </reaction>
</comment>
<keyword evidence="6" id="KW-0963">Cytoplasm</keyword>
<proteinExistence type="inferred from homology"/>
<evidence type="ECO:0000256" key="1">
    <source>
        <dbReference type="ARBA" id="ARBA00004496"/>
    </source>
</evidence>
<dbReference type="GO" id="GO:0009001">
    <property type="term" value="F:serine O-acetyltransferase activity"/>
    <property type="evidence" value="ECO:0007669"/>
    <property type="project" value="UniProtKB-EC"/>
</dbReference>
<sequence length="245" mass="26408">MHMEKREKNNTPKERASAGPLSLFKSDIEAILQRDPAARTKIEAVLVYPGLHAVWLHRLAHHLWNHGSKLTARLISNISRRLTGIEIHPAARIGQGLFIDHGMGVVIGETAIVGNNVTLYHGVTLGGTSLDKKKRHPTVGDRVTIGAGAKILGDIHIGADSRIGANAVVVKNVPPNSVVVGIPGQVVHRHIPHTASDEPDLHHEKIPDVLGQRVHELSARVAALEEVIARMRAGCEDGTRSDAAL</sequence>
<dbReference type="InterPro" id="IPR005881">
    <property type="entry name" value="Ser_O-AcTrfase"/>
</dbReference>
<comment type="similarity">
    <text evidence="3">Belongs to the transferase hexapeptide repeat family.</text>
</comment>
<evidence type="ECO:0000256" key="6">
    <source>
        <dbReference type="ARBA" id="ARBA00022490"/>
    </source>
</evidence>
<dbReference type="NCBIfam" id="NF041874">
    <property type="entry name" value="EPS_EpsC"/>
    <property type="match status" value="1"/>
</dbReference>
<evidence type="ECO:0000313" key="13">
    <source>
        <dbReference type="EMBL" id="SLM09808.1"/>
    </source>
</evidence>
<dbReference type="InterPro" id="IPR045304">
    <property type="entry name" value="LbH_SAT"/>
</dbReference>
<dbReference type="InterPro" id="IPR018357">
    <property type="entry name" value="Hexapep_transf_CS"/>
</dbReference>
<evidence type="ECO:0000256" key="3">
    <source>
        <dbReference type="ARBA" id="ARBA00007274"/>
    </source>
</evidence>
<dbReference type="InterPro" id="IPR042122">
    <property type="entry name" value="Ser_AcTrfase_N_sf"/>
</dbReference>
<evidence type="ECO:0000256" key="11">
    <source>
        <dbReference type="ARBA" id="ARBA00023315"/>
    </source>
</evidence>
<keyword evidence="8 13" id="KW-0808">Transferase</keyword>
<keyword evidence="7" id="KW-0028">Amino-acid biosynthesis</keyword>
<name>A0A3P3XF19_9SPIR</name>
<dbReference type="FunFam" id="2.160.10.10:FF:000007">
    <property type="entry name" value="Serine acetyltransferase"/>
    <property type="match status" value="1"/>
</dbReference>
<dbReference type="InterPro" id="IPR001451">
    <property type="entry name" value="Hexapep"/>
</dbReference>
<evidence type="ECO:0000256" key="9">
    <source>
        <dbReference type="ARBA" id="ARBA00022737"/>
    </source>
</evidence>
<reference evidence="13" key="1">
    <citation type="submission" date="2017-02" db="EMBL/GenBank/DDBJ databases">
        <authorList>
            <person name="Regsiter A."/>
            <person name="William W."/>
        </authorList>
    </citation>
    <scope>NUCLEOTIDE SEQUENCE</scope>
    <source>
        <strain evidence="13">Bib</strain>
    </source>
</reference>
<comment type="subcellular location">
    <subcellularLocation>
        <location evidence="1">Cytoplasm</location>
    </subcellularLocation>
</comment>
<dbReference type="EMBL" id="FWDM01000002">
    <property type="protein sequence ID" value="SLM09808.1"/>
    <property type="molecule type" value="Genomic_DNA"/>
</dbReference>
<dbReference type="GO" id="GO:0005737">
    <property type="term" value="C:cytoplasm"/>
    <property type="evidence" value="ECO:0007669"/>
    <property type="project" value="UniProtKB-SubCell"/>
</dbReference>
<dbReference type="PANTHER" id="PTHR42811">
    <property type="entry name" value="SERINE ACETYLTRANSFERASE"/>
    <property type="match status" value="1"/>
</dbReference>
<dbReference type="Gene3D" id="1.10.3130.10">
    <property type="entry name" value="serine acetyltransferase, domain 1"/>
    <property type="match status" value="1"/>
</dbReference>
<dbReference type="InterPro" id="IPR011004">
    <property type="entry name" value="Trimer_LpxA-like_sf"/>
</dbReference>
<keyword evidence="11 13" id="KW-0012">Acyltransferase</keyword>
<evidence type="ECO:0000256" key="8">
    <source>
        <dbReference type="ARBA" id="ARBA00022679"/>
    </source>
</evidence>
<dbReference type="GO" id="GO:0006535">
    <property type="term" value="P:cysteine biosynthetic process from serine"/>
    <property type="evidence" value="ECO:0007669"/>
    <property type="project" value="InterPro"/>
</dbReference>
<protein>
    <recommendedName>
        <fullName evidence="5">Serine acetyltransferase</fullName>
        <ecNumber evidence="4">2.3.1.30</ecNumber>
    </recommendedName>
</protein>
<dbReference type="Pfam" id="PF00132">
    <property type="entry name" value="Hexapep"/>
    <property type="match status" value="1"/>
</dbReference>
<dbReference type="AlphaFoldDB" id="A0A3P3XF19"/>
<accession>A0A3P3XF19</accession>
<evidence type="ECO:0000256" key="4">
    <source>
        <dbReference type="ARBA" id="ARBA00013266"/>
    </source>
</evidence>
<evidence type="ECO:0000256" key="2">
    <source>
        <dbReference type="ARBA" id="ARBA00004876"/>
    </source>
</evidence>
<dbReference type="Gene3D" id="2.160.10.10">
    <property type="entry name" value="Hexapeptide repeat proteins"/>
    <property type="match status" value="1"/>
</dbReference>
<dbReference type="SUPFAM" id="SSF51161">
    <property type="entry name" value="Trimeric LpxA-like enzymes"/>
    <property type="match status" value="1"/>
</dbReference>
<keyword evidence="10" id="KW-0198">Cysteine biosynthesis</keyword>
<evidence type="ECO:0000256" key="5">
    <source>
        <dbReference type="ARBA" id="ARBA00018522"/>
    </source>
</evidence>